<gene>
    <name evidence="1" type="ORF">PHMEG_00019227</name>
</gene>
<evidence type="ECO:0000313" key="2">
    <source>
        <dbReference type="Proteomes" id="UP000198211"/>
    </source>
</evidence>
<organism evidence="1 2">
    <name type="scientific">Phytophthora megakarya</name>
    <dbReference type="NCBI Taxonomy" id="4795"/>
    <lineage>
        <taxon>Eukaryota</taxon>
        <taxon>Sar</taxon>
        <taxon>Stramenopiles</taxon>
        <taxon>Oomycota</taxon>
        <taxon>Peronosporomycetes</taxon>
        <taxon>Peronosporales</taxon>
        <taxon>Peronosporaceae</taxon>
        <taxon>Phytophthora</taxon>
    </lineage>
</organism>
<dbReference type="AlphaFoldDB" id="A0A225VTK0"/>
<reference evidence="2" key="1">
    <citation type="submission" date="2017-03" db="EMBL/GenBank/DDBJ databases">
        <title>Phytopthora megakarya and P. palmivora, two closely related causual agents of cacao black pod achieved similar genome size and gene model numbers by different mechanisms.</title>
        <authorList>
            <person name="Ali S."/>
            <person name="Shao J."/>
            <person name="Larry D.J."/>
            <person name="Kronmiller B."/>
            <person name="Shen D."/>
            <person name="Strem M.D."/>
            <person name="Melnick R.L."/>
            <person name="Guiltinan M.J."/>
            <person name="Tyler B.M."/>
            <person name="Meinhardt L.W."/>
            <person name="Bailey B.A."/>
        </authorList>
    </citation>
    <scope>NUCLEOTIDE SEQUENCE [LARGE SCALE GENOMIC DNA]</scope>
    <source>
        <strain evidence="2">zdho120</strain>
    </source>
</reference>
<dbReference type="Gene3D" id="3.30.70.270">
    <property type="match status" value="1"/>
</dbReference>
<sequence>MTELRRMCTKHDIWRVVLCDDPLAKIAPYKLKLKSEVEPYRSKAHTYNLCKFLKYFNKQLMALHRFFKNPGSKWACTALPIRKSKAAVDYKPLNAKLEFNAGTTPNFKIKLEHDRGIRHNGLFDFIRSFWQLGVDKDSQEMLSYMTDEGVFRAPCKTVVIPRFIFRLFAELLHDHQPICIDDLLHFAYKIEEYLTVLEKHIDLVN</sequence>
<dbReference type="InterPro" id="IPR043128">
    <property type="entry name" value="Rev_trsase/Diguanyl_cyclase"/>
</dbReference>
<dbReference type="Proteomes" id="UP000198211">
    <property type="component" value="Unassembled WGS sequence"/>
</dbReference>
<name>A0A225VTK0_9STRA</name>
<keyword evidence="2" id="KW-1185">Reference proteome</keyword>
<dbReference type="InterPro" id="IPR043502">
    <property type="entry name" value="DNA/RNA_pol_sf"/>
</dbReference>
<proteinExistence type="predicted"/>
<protein>
    <submittedName>
        <fullName evidence="1">Uncharacterized protein</fullName>
    </submittedName>
</protein>
<accession>A0A225VTK0</accession>
<dbReference type="Gene3D" id="3.10.10.10">
    <property type="entry name" value="HIV Type 1 Reverse Transcriptase, subunit A, domain 1"/>
    <property type="match status" value="1"/>
</dbReference>
<evidence type="ECO:0000313" key="1">
    <source>
        <dbReference type="EMBL" id="OWZ08258.1"/>
    </source>
</evidence>
<dbReference type="OrthoDB" id="8947436at2759"/>
<dbReference type="SUPFAM" id="SSF56672">
    <property type="entry name" value="DNA/RNA polymerases"/>
    <property type="match status" value="1"/>
</dbReference>
<comment type="caution">
    <text evidence="1">The sequence shown here is derived from an EMBL/GenBank/DDBJ whole genome shotgun (WGS) entry which is preliminary data.</text>
</comment>
<dbReference type="EMBL" id="NBNE01003216">
    <property type="protein sequence ID" value="OWZ08258.1"/>
    <property type="molecule type" value="Genomic_DNA"/>
</dbReference>